<dbReference type="Proteomes" id="UP000241462">
    <property type="component" value="Unassembled WGS sequence"/>
</dbReference>
<comment type="function">
    <text evidence="3">Catalyzes the removal of a penultimate prolyl residue from the N-termini of peptides.</text>
</comment>
<proteinExistence type="inferred from homology"/>
<evidence type="ECO:0000256" key="4">
    <source>
        <dbReference type="ARBA" id="ARBA00008766"/>
    </source>
</evidence>
<dbReference type="GO" id="GO:0030145">
    <property type="term" value="F:manganese ion binding"/>
    <property type="evidence" value="ECO:0007669"/>
    <property type="project" value="InterPro"/>
</dbReference>
<dbReference type="PANTHER" id="PTHR43226">
    <property type="entry name" value="XAA-PRO AMINOPEPTIDASE 3"/>
    <property type="match status" value="1"/>
</dbReference>
<evidence type="ECO:0000256" key="8">
    <source>
        <dbReference type="ARBA" id="ARBA00022723"/>
    </source>
</evidence>
<dbReference type="InParanoid" id="A0A2T3AN21"/>
<dbReference type="GO" id="GO:0070006">
    <property type="term" value="F:metalloaminopeptidase activity"/>
    <property type="evidence" value="ECO:0007669"/>
    <property type="project" value="InterPro"/>
</dbReference>
<dbReference type="GO" id="GO:0006508">
    <property type="term" value="P:proteolysis"/>
    <property type="evidence" value="ECO:0007669"/>
    <property type="project" value="UniProtKB-KW"/>
</dbReference>
<evidence type="ECO:0000256" key="10">
    <source>
        <dbReference type="ARBA" id="ARBA00023049"/>
    </source>
</evidence>
<keyword evidence="16" id="KW-1185">Reference proteome</keyword>
<comment type="similarity">
    <text evidence="4">Belongs to the peptidase M24B family.</text>
</comment>
<dbReference type="OrthoDB" id="10261878at2759"/>
<keyword evidence="10" id="KW-0482">Metalloprotease</keyword>
<name>A0A2T3AN21_9PEZI</name>
<dbReference type="SUPFAM" id="SSF55920">
    <property type="entry name" value="Creatinase/aminopeptidase"/>
    <property type="match status" value="1"/>
</dbReference>
<dbReference type="InterPro" id="IPR052433">
    <property type="entry name" value="X-Pro_dipept-like"/>
</dbReference>
<evidence type="ECO:0000313" key="16">
    <source>
        <dbReference type="Proteomes" id="UP000241462"/>
    </source>
</evidence>
<evidence type="ECO:0000256" key="2">
    <source>
        <dbReference type="ARBA" id="ARBA00001936"/>
    </source>
</evidence>
<dbReference type="SUPFAM" id="SSF53092">
    <property type="entry name" value="Creatinase/prolidase N-terminal domain"/>
    <property type="match status" value="1"/>
</dbReference>
<organism evidence="15 16">
    <name type="scientific">Coniella lustricola</name>
    <dbReference type="NCBI Taxonomy" id="2025994"/>
    <lineage>
        <taxon>Eukaryota</taxon>
        <taxon>Fungi</taxon>
        <taxon>Dikarya</taxon>
        <taxon>Ascomycota</taxon>
        <taxon>Pezizomycotina</taxon>
        <taxon>Sordariomycetes</taxon>
        <taxon>Sordariomycetidae</taxon>
        <taxon>Diaporthales</taxon>
        <taxon>Schizoparmaceae</taxon>
        <taxon>Coniella</taxon>
    </lineage>
</organism>
<evidence type="ECO:0000256" key="13">
    <source>
        <dbReference type="ARBA" id="ARBA00032413"/>
    </source>
</evidence>
<evidence type="ECO:0000256" key="9">
    <source>
        <dbReference type="ARBA" id="ARBA00022801"/>
    </source>
</evidence>
<dbReference type="Gene3D" id="3.40.350.10">
    <property type="entry name" value="Creatinase/prolidase N-terminal domain"/>
    <property type="match status" value="1"/>
</dbReference>
<dbReference type="CDD" id="cd01087">
    <property type="entry name" value="Prolidase"/>
    <property type="match status" value="1"/>
</dbReference>
<keyword evidence="7" id="KW-0645">Protease</keyword>
<dbReference type="PANTHER" id="PTHR43226:SF3">
    <property type="entry name" value="XAA-PRO AMINOPEPTIDASE AN0832-RELATED"/>
    <property type="match status" value="1"/>
</dbReference>
<accession>A0A2T3AN21</accession>
<evidence type="ECO:0000259" key="14">
    <source>
        <dbReference type="SMART" id="SM01011"/>
    </source>
</evidence>
<dbReference type="InterPro" id="IPR007865">
    <property type="entry name" value="Aminopep_P_N"/>
</dbReference>
<reference evidence="15 16" key="1">
    <citation type="journal article" date="2018" name="Mycol. Prog.">
        <title>Coniella lustricola, a new species from submerged detritus.</title>
        <authorList>
            <person name="Raudabaugh D.B."/>
            <person name="Iturriaga T."/>
            <person name="Carver A."/>
            <person name="Mondo S."/>
            <person name="Pangilinan J."/>
            <person name="Lipzen A."/>
            <person name="He G."/>
            <person name="Amirebrahimi M."/>
            <person name="Grigoriev I.V."/>
            <person name="Miller A.N."/>
        </authorList>
    </citation>
    <scope>NUCLEOTIDE SEQUENCE [LARGE SCALE GENOMIC DNA]</scope>
    <source>
        <strain evidence="15 16">B22-T-1</strain>
    </source>
</reference>
<evidence type="ECO:0000256" key="12">
    <source>
        <dbReference type="ARBA" id="ARBA00030849"/>
    </source>
</evidence>
<dbReference type="Pfam" id="PF05195">
    <property type="entry name" value="AMP_N"/>
    <property type="match status" value="1"/>
</dbReference>
<dbReference type="InterPro" id="IPR036005">
    <property type="entry name" value="Creatinase/aminopeptidase-like"/>
</dbReference>
<keyword evidence="8" id="KW-0479">Metal-binding</keyword>
<sequence length="513" mass="56699">MAGPLDYQLVDIDEFGALSIELNLRGPRERFSLGSRENNKYPAKLHAHKVKTELGVSSGLIYLPGQRSEQWEDTDGEAPFRQRRYAFYLSGADFEGATVTYDIGTDNLILWVTVRAPERIIWVGALPGIEECAARFDVDTVRDVKDLGAYLDDQLDPQKNPPTVYVLHESQRPKTSNSNFSSNKTLQLDTDRLQPAMDVARSIKTPYEIMQIRKAVDISSEAHRAVQRSIKTLKNEAEAENLFLTKCRELGARQQAYPPIVGSGPNAAVLHYGANNQDFKDRQLMVLDAGAEFNCYASDVTRTFPLNGSFSAEAKKAYQVVAKMQDTCISMIRPGASWAKISTTAREVAYHGLLDLGIIKKGKLDQLPNMEIVTLFYMHGLGHLVGLDTHDVIGGVSIRSYAAGHAMKPSAISGFGGKACSWEDLTPLSASPLLKDMVITCEPGLYFNRAYIEAALTTSPALEEHINKEVLEKYYSVCGCRIEDCILVTETGYENLTTAPKGDEMIKIINEGA</sequence>
<dbReference type="STRING" id="2025994.A0A2T3AN21"/>
<evidence type="ECO:0000256" key="5">
    <source>
        <dbReference type="ARBA" id="ARBA00012574"/>
    </source>
</evidence>
<evidence type="ECO:0000256" key="6">
    <source>
        <dbReference type="ARBA" id="ARBA00022438"/>
    </source>
</evidence>
<keyword evidence="9" id="KW-0378">Hydrolase</keyword>
<dbReference type="InterPro" id="IPR000994">
    <property type="entry name" value="Pept_M24"/>
</dbReference>
<comment type="cofactor">
    <cofactor evidence="2">
        <name>Mn(2+)</name>
        <dbReference type="ChEBI" id="CHEBI:29035"/>
    </cofactor>
</comment>
<evidence type="ECO:0000256" key="7">
    <source>
        <dbReference type="ARBA" id="ARBA00022670"/>
    </source>
</evidence>
<evidence type="ECO:0000256" key="11">
    <source>
        <dbReference type="ARBA" id="ARBA00023211"/>
    </source>
</evidence>
<keyword evidence="11" id="KW-0464">Manganese</keyword>
<dbReference type="EMBL" id="KZ678373">
    <property type="protein sequence ID" value="PSS03766.1"/>
    <property type="molecule type" value="Genomic_DNA"/>
</dbReference>
<evidence type="ECO:0000256" key="3">
    <source>
        <dbReference type="ARBA" id="ARBA00002443"/>
    </source>
</evidence>
<dbReference type="AlphaFoldDB" id="A0A2T3AN21"/>
<dbReference type="EC" id="3.4.11.9" evidence="5"/>
<dbReference type="Gene3D" id="3.90.230.10">
    <property type="entry name" value="Creatinase/methionine aminopeptidase superfamily"/>
    <property type="match status" value="1"/>
</dbReference>
<feature type="domain" description="Aminopeptidase P N-terminal" evidence="14">
    <location>
        <begin position="41"/>
        <end position="171"/>
    </location>
</feature>
<evidence type="ECO:0000313" key="15">
    <source>
        <dbReference type="EMBL" id="PSS03766.1"/>
    </source>
</evidence>
<dbReference type="SMART" id="SM01011">
    <property type="entry name" value="AMP_N"/>
    <property type="match status" value="1"/>
</dbReference>
<comment type="catalytic activity">
    <reaction evidence="1">
        <text>Release of any N-terminal amino acid, including proline, that is linked to proline, even from a dipeptide or tripeptide.</text>
        <dbReference type="EC" id="3.4.11.9"/>
    </reaction>
</comment>
<evidence type="ECO:0000256" key="1">
    <source>
        <dbReference type="ARBA" id="ARBA00001424"/>
    </source>
</evidence>
<protein>
    <recommendedName>
        <fullName evidence="5">Xaa-Pro aminopeptidase</fullName>
        <ecNumber evidence="5">3.4.11.9</ecNumber>
    </recommendedName>
    <alternativeName>
        <fullName evidence="12">Aminoacylproline aminopeptidase</fullName>
    </alternativeName>
    <alternativeName>
        <fullName evidence="13">Prolidase</fullName>
    </alternativeName>
</protein>
<gene>
    <name evidence="15" type="ORF">BD289DRAFT_449216</name>
</gene>
<dbReference type="Pfam" id="PF00557">
    <property type="entry name" value="Peptidase_M24"/>
    <property type="match status" value="1"/>
</dbReference>
<dbReference type="InterPro" id="IPR029149">
    <property type="entry name" value="Creatin/AminoP/Spt16_N"/>
</dbReference>
<keyword evidence="6 15" id="KW-0031">Aminopeptidase</keyword>